<dbReference type="Gene3D" id="3.40.50.980">
    <property type="match status" value="2"/>
</dbReference>
<feature type="domain" description="Condensation" evidence="2">
    <location>
        <begin position="43"/>
        <end position="479"/>
    </location>
</feature>
<evidence type="ECO:0000259" key="2">
    <source>
        <dbReference type="Pfam" id="PF00668"/>
    </source>
</evidence>
<evidence type="ECO:0000313" key="5">
    <source>
        <dbReference type="Proteomes" id="UP001183176"/>
    </source>
</evidence>
<dbReference type="SUPFAM" id="SSF56801">
    <property type="entry name" value="Acetyl-CoA synthetase-like"/>
    <property type="match status" value="1"/>
</dbReference>
<dbReference type="Pfam" id="PF08242">
    <property type="entry name" value="Methyltransf_12"/>
    <property type="match status" value="1"/>
</dbReference>
<dbReference type="InterPro" id="IPR029063">
    <property type="entry name" value="SAM-dependent_MTases_sf"/>
</dbReference>
<dbReference type="PANTHER" id="PTHR45527:SF1">
    <property type="entry name" value="FATTY ACID SYNTHASE"/>
    <property type="match status" value="1"/>
</dbReference>
<dbReference type="InterPro" id="IPR023213">
    <property type="entry name" value="CAT-like_dom_sf"/>
</dbReference>
<dbReference type="RefSeq" id="WP_311423461.1">
    <property type="nucleotide sequence ID" value="NZ_JAVREH010000016.1"/>
</dbReference>
<dbReference type="InterPro" id="IPR045851">
    <property type="entry name" value="AMP-bd_C_sf"/>
</dbReference>
<comment type="caution">
    <text evidence="4">The sequence shown here is derived from an EMBL/GenBank/DDBJ whole genome shotgun (WGS) entry which is preliminary data.</text>
</comment>
<dbReference type="CDD" id="cd05930">
    <property type="entry name" value="A_NRPS"/>
    <property type="match status" value="1"/>
</dbReference>
<dbReference type="InterPro" id="IPR000873">
    <property type="entry name" value="AMP-dep_synth/lig_dom"/>
</dbReference>
<accession>A0ABU2JBE7</accession>
<dbReference type="Proteomes" id="UP001183176">
    <property type="component" value="Unassembled WGS sequence"/>
</dbReference>
<dbReference type="PANTHER" id="PTHR45527">
    <property type="entry name" value="NONRIBOSOMAL PEPTIDE SYNTHETASE"/>
    <property type="match status" value="1"/>
</dbReference>
<feature type="domain" description="AMP-dependent synthetase/ligase" evidence="1">
    <location>
        <begin position="503"/>
        <end position="844"/>
    </location>
</feature>
<sequence length="1384" mass="148447">MSDVAERILRLTGEERGRLREQLRARGAVAPLAAYAGSAHPCAPTSFAQRRVLFLQGLDPAAAHYHTPLACRLSGPLEVDALRSALHAMVDRHAILRTTFPIVNGVPVQRVATTGSLHVPLLDLAARGPDEQRTETTRVFTELRSAPFDLANCPPVRATLVRLGPEDHELLLVFHHIAVDGWSLAIFSHELAEFYAAGVERRNPALPSPLVDFADFSAWQNDWLDSEPAREQVRYWGEQLVGLPELLALPIDRPRPATQTRRGGVVHFALPGELSERLSALAIAHSASPFMVLLAGFTVLLSRFSGQDDIVVGTPIANRWDELTHSVMGFFANSVLLRTRLRADQLLTEVIADVRATCTAAFANQDIPLDVIATELMPTRDLDRNPLYQVNFTLHNTPELVKAAGALTITEVPFDTGTSRFDLDLNIWRDDAGYAGYIEFASDLFDRATVQRLVDSFTVLLTALCADPAQTVRDIPIIEAAPRGLAGPVVAGDLSCIDAQIAARAADQPNAIAITSPDGATLSYRQFDDEVNRLSNHLRSRGVVRGDLVGVLLPRSAELVVALVAVARIGAACVVVDPGDPAPRRRRILLDSTMVALIGRSAAADSPVPVIDPADAAGASSAPPDRVHGLDDVLYVMYTSGSTGSPKGVAVAHRGVANYLRWFASVANLSDPRGVPLHSAAAVDLSVTSILGPLTAGGTIVLLPESITPGESLINWVKGGGSAPMLKLTPSHLRMLSRAGLTEQLSGHVDVLVVGGEALYRSDVEELCRSRPELRVVNEYGPTEVSVACVARDYDGQEPFEAVSIGHPIDNTVGYVLDERLRPVPDGVVGQLYVDGVGLAHGYHCRPASTASAFLPDPFSERPGARMYATGDRVRRLVDGSLQYVGRIDDQVKIRGNRVEVGEVRAALLACPGVRAAAVVAEASSEDHHQELVAYVEVQPADEGSGADGTSGALAEERRSAWRSMYASVYGPLSAADAGAEFAGWTDSYTGAALPAADMAQWRQAVVDRILPLHPKHVLEIGCGTGLILCSVAPHCLSYLGTDQSPEALAFVADRLASAPEVHDVRLEPAAAHEAADAVEAGHPVDTVVINSVVQYFPSASYARQVIEQCLVVMSEGGQIVIGDVRSLELLRLFHTSVALRAAAPGDRVAVLRARMARLDTHEDELCLSPTFFSDLVAAHPRISAARIEWRSAPVDNELTRFRYDVVLSVDREAAVGQPGRPRPAPAPRELSWAAEDGAGAIEAVLRAERPDALLVRGVPNARLAGLVAEQTALVAAHPADAFATVTRAADQALAARPRVPHPSELAELAARAGYELSLDVLPAGDDGRTAGRRAPTIRCASDAVSSCSPMSGAPWPTNCRRRWFRQRWWLCRRFPARAAARST</sequence>
<evidence type="ECO:0000259" key="3">
    <source>
        <dbReference type="Pfam" id="PF08242"/>
    </source>
</evidence>
<name>A0ABU2JBE7_9ACTN</name>
<evidence type="ECO:0000313" key="4">
    <source>
        <dbReference type="EMBL" id="MDT0262310.1"/>
    </source>
</evidence>
<dbReference type="InterPro" id="IPR001242">
    <property type="entry name" value="Condensation_dom"/>
</dbReference>
<dbReference type="PROSITE" id="PS00455">
    <property type="entry name" value="AMP_BINDING"/>
    <property type="match status" value="1"/>
</dbReference>
<dbReference type="SUPFAM" id="SSF52777">
    <property type="entry name" value="CoA-dependent acyltransferases"/>
    <property type="match status" value="2"/>
</dbReference>
<reference evidence="5" key="1">
    <citation type="submission" date="2023-07" db="EMBL/GenBank/DDBJ databases">
        <title>30 novel species of actinomycetes from the DSMZ collection.</title>
        <authorList>
            <person name="Nouioui I."/>
        </authorList>
    </citation>
    <scope>NUCLEOTIDE SEQUENCE [LARGE SCALE GENOMIC DNA]</scope>
    <source>
        <strain evidence="5">DSM 44399</strain>
    </source>
</reference>
<dbReference type="InterPro" id="IPR020845">
    <property type="entry name" value="AMP-binding_CS"/>
</dbReference>
<dbReference type="Gene3D" id="3.30.559.30">
    <property type="entry name" value="Nonribosomal peptide synthetase, condensation domain"/>
    <property type="match status" value="1"/>
</dbReference>
<feature type="domain" description="Methyltransferase type 12" evidence="3">
    <location>
        <begin position="1019"/>
        <end position="1119"/>
    </location>
</feature>
<dbReference type="Pfam" id="PF00501">
    <property type="entry name" value="AMP-binding"/>
    <property type="match status" value="1"/>
</dbReference>
<dbReference type="CDD" id="cd19531">
    <property type="entry name" value="LCL_NRPS-like"/>
    <property type="match status" value="1"/>
</dbReference>
<gene>
    <name evidence="4" type="ORF">RM423_13010</name>
</gene>
<organism evidence="4 5">
    <name type="scientific">Jatrophihabitans lederbergiae</name>
    <dbReference type="NCBI Taxonomy" id="3075547"/>
    <lineage>
        <taxon>Bacteria</taxon>
        <taxon>Bacillati</taxon>
        <taxon>Actinomycetota</taxon>
        <taxon>Actinomycetes</taxon>
        <taxon>Jatrophihabitantales</taxon>
        <taxon>Jatrophihabitantaceae</taxon>
        <taxon>Jatrophihabitans</taxon>
    </lineage>
</organism>
<dbReference type="Pfam" id="PF00668">
    <property type="entry name" value="Condensation"/>
    <property type="match status" value="1"/>
</dbReference>
<dbReference type="Gene3D" id="2.30.38.10">
    <property type="entry name" value="Luciferase, Domain 3"/>
    <property type="match status" value="1"/>
</dbReference>
<keyword evidence="5" id="KW-1185">Reference proteome</keyword>
<dbReference type="SUPFAM" id="SSF53335">
    <property type="entry name" value="S-adenosyl-L-methionine-dependent methyltransferases"/>
    <property type="match status" value="1"/>
</dbReference>
<dbReference type="Gene3D" id="3.30.559.10">
    <property type="entry name" value="Chloramphenicol acetyltransferase-like domain"/>
    <property type="match status" value="1"/>
</dbReference>
<dbReference type="Gene3D" id="3.30.300.30">
    <property type="match status" value="1"/>
</dbReference>
<dbReference type="CDD" id="cd02440">
    <property type="entry name" value="AdoMet_MTases"/>
    <property type="match status" value="1"/>
</dbReference>
<dbReference type="NCBIfam" id="TIGR01733">
    <property type="entry name" value="AA-adenyl-dom"/>
    <property type="match status" value="1"/>
</dbReference>
<evidence type="ECO:0000259" key="1">
    <source>
        <dbReference type="Pfam" id="PF00501"/>
    </source>
</evidence>
<dbReference type="Gene3D" id="3.40.50.150">
    <property type="entry name" value="Vaccinia Virus protein VP39"/>
    <property type="match status" value="1"/>
</dbReference>
<proteinExistence type="predicted"/>
<dbReference type="InterPro" id="IPR010071">
    <property type="entry name" value="AA_adenyl_dom"/>
</dbReference>
<protein>
    <submittedName>
        <fullName evidence="4">Amino acid adenylation domain-containing protein</fullName>
    </submittedName>
</protein>
<dbReference type="EMBL" id="JAVREH010000016">
    <property type="protein sequence ID" value="MDT0262310.1"/>
    <property type="molecule type" value="Genomic_DNA"/>
</dbReference>
<dbReference type="InterPro" id="IPR013217">
    <property type="entry name" value="Methyltransf_12"/>
</dbReference>